<dbReference type="GO" id="GO:0000155">
    <property type="term" value="F:phosphorelay sensor kinase activity"/>
    <property type="evidence" value="ECO:0007669"/>
    <property type="project" value="InterPro"/>
</dbReference>
<dbReference type="EMBL" id="CP036313">
    <property type="protein sequence ID" value="QBH12991.1"/>
    <property type="molecule type" value="Genomic_DNA"/>
</dbReference>
<evidence type="ECO:0000313" key="14">
    <source>
        <dbReference type="Proteomes" id="UP000293902"/>
    </source>
</evidence>
<evidence type="ECO:0000256" key="4">
    <source>
        <dbReference type="ARBA" id="ARBA00022679"/>
    </source>
</evidence>
<organism evidence="12 13">
    <name type="scientific">Desulfobacter hydrogenophilus</name>
    <dbReference type="NCBI Taxonomy" id="2291"/>
    <lineage>
        <taxon>Bacteria</taxon>
        <taxon>Pseudomonadati</taxon>
        <taxon>Thermodesulfobacteriota</taxon>
        <taxon>Desulfobacteria</taxon>
        <taxon>Desulfobacterales</taxon>
        <taxon>Desulfobacteraceae</taxon>
        <taxon>Desulfobacter</taxon>
    </lineage>
</organism>
<dbReference type="Pfam" id="PF00512">
    <property type="entry name" value="HisKA"/>
    <property type="match status" value="1"/>
</dbReference>
<dbReference type="InterPro" id="IPR003661">
    <property type="entry name" value="HisK_dim/P_dom"/>
</dbReference>
<reference evidence="11 14" key="2">
    <citation type="submission" date="2019-02" db="EMBL/GenBank/DDBJ databases">
        <title>Complete genome sequence of Desulfobacter hydrogenophilus AcRS1.</title>
        <authorList>
            <person name="Marietou A."/>
            <person name="Lund M.B."/>
            <person name="Marshall I.P.G."/>
            <person name="Schreiber L."/>
            <person name="Jorgensen B."/>
        </authorList>
    </citation>
    <scope>NUCLEOTIDE SEQUENCE [LARGE SCALE GENOMIC DNA]</scope>
    <source>
        <strain evidence="11 14">AcRS1</strain>
    </source>
</reference>
<evidence type="ECO:0000256" key="2">
    <source>
        <dbReference type="ARBA" id="ARBA00012438"/>
    </source>
</evidence>
<evidence type="ECO:0000259" key="10">
    <source>
        <dbReference type="PROSITE" id="PS50109"/>
    </source>
</evidence>
<dbReference type="PANTHER" id="PTHR43065">
    <property type="entry name" value="SENSOR HISTIDINE KINASE"/>
    <property type="match status" value="1"/>
</dbReference>
<feature type="transmembrane region" description="Helical" evidence="9">
    <location>
        <begin position="7"/>
        <end position="30"/>
    </location>
</feature>
<dbReference type="InterPro" id="IPR004358">
    <property type="entry name" value="Sig_transdc_His_kin-like_C"/>
</dbReference>
<keyword evidence="9" id="KW-0472">Membrane</keyword>
<dbReference type="OrthoDB" id="9781147at2"/>
<keyword evidence="9" id="KW-1133">Transmembrane helix</keyword>
<dbReference type="PROSITE" id="PS50109">
    <property type="entry name" value="HIS_KIN"/>
    <property type="match status" value="1"/>
</dbReference>
<dbReference type="EMBL" id="QLNI01000001">
    <property type="protein sequence ID" value="RAM03975.1"/>
    <property type="molecule type" value="Genomic_DNA"/>
</dbReference>
<keyword evidence="3" id="KW-0597">Phosphoprotein</keyword>
<evidence type="ECO:0000256" key="3">
    <source>
        <dbReference type="ARBA" id="ARBA00022553"/>
    </source>
</evidence>
<reference evidence="12 13" key="1">
    <citation type="submission" date="2018-06" db="EMBL/GenBank/DDBJ databases">
        <title>Complete Genome Sequence of Desulfobacter hydrogenophilus (DSM3380).</title>
        <authorList>
            <person name="Marietou A."/>
            <person name="Schreiber L."/>
            <person name="Marshall I."/>
            <person name="Jorgensen B."/>
        </authorList>
    </citation>
    <scope>NUCLEOTIDE SEQUENCE [LARGE SCALE GENOMIC DNA]</scope>
    <source>
        <strain evidence="12 13">DSM 3380</strain>
    </source>
</reference>
<evidence type="ECO:0000256" key="6">
    <source>
        <dbReference type="ARBA" id="ARBA00022777"/>
    </source>
</evidence>
<feature type="transmembrane region" description="Helical" evidence="9">
    <location>
        <begin position="180"/>
        <end position="200"/>
    </location>
</feature>
<dbReference type="PANTHER" id="PTHR43065:SF10">
    <property type="entry name" value="PEROXIDE STRESS-ACTIVATED HISTIDINE KINASE MAK3"/>
    <property type="match status" value="1"/>
</dbReference>
<dbReference type="Proteomes" id="UP000293902">
    <property type="component" value="Chromosome"/>
</dbReference>
<dbReference type="Gene3D" id="6.10.340.10">
    <property type="match status" value="1"/>
</dbReference>
<keyword evidence="4" id="KW-0808">Transferase</keyword>
<keyword evidence="5" id="KW-0547">Nucleotide-binding</keyword>
<dbReference type="SUPFAM" id="SSF55874">
    <property type="entry name" value="ATPase domain of HSP90 chaperone/DNA topoisomerase II/histidine kinase"/>
    <property type="match status" value="1"/>
</dbReference>
<dbReference type="Pfam" id="PF02518">
    <property type="entry name" value="HATPase_c"/>
    <property type="match status" value="1"/>
</dbReference>
<keyword evidence="8" id="KW-0902">Two-component regulatory system</keyword>
<comment type="catalytic activity">
    <reaction evidence="1">
        <text>ATP + protein L-histidine = ADP + protein N-phospho-L-histidine.</text>
        <dbReference type="EC" id="2.7.13.3"/>
    </reaction>
</comment>
<dbReference type="Gene3D" id="1.10.287.130">
    <property type="match status" value="1"/>
</dbReference>
<accession>A0A328FLX6</accession>
<evidence type="ECO:0000256" key="5">
    <source>
        <dbReference type="ARBA" id="ARBA00022741"/>
    </source>
</evidence>
<protein>
    <recommendedName>
        <fullName evidence="2">histidine kinase</fullName>
        <ecNumber evidence="2">2.7.13.3</ecNumber>
    </recommendedName>
</protein>
<evidence type="ECO:0000256" key="9">
    <source>
        <dbReference type="SAM" id="Phobius"/>
    </source>
</evidence>
<evidence type="ECO:0000313" key="11">
    <source>
        <dbReference type="EMBL" id="QBH12991.1"/>
    </source>
</evidence>
<keyword evidence="14" id="KW-1185">Reference proteome</keyword>
<feature type="domain" description="Histidine kinase" evidence="10">
    <location>
        <begin position="271"/>
        <end position="483"/>
    </location>
</feature>
<evidence type="ECO:0000256" key="1">
    <source>
        <dbReference type="ARBA" id="ARBA00000085"/>
    </source>
</evidence>
<dbReference type="SUPFAM" id="SSF47384">
    <property type="entry name" value="Homodimeric domain of signal transducing histidine kinase"/>
    <property type="match status" value="1"/>
</dbReference>
<dbReference type="RefSeq" id="WP_111952662.1">
    <property type="nucleotide sequence ID" value="NZ_CP036313.1"/>
</dbReference>
<dbReference type="GO" id="GO:0005524">
    <property type="term" value="F:ATP binding"/>
    <property type="evidence" value="ECO:0007669"/>
    <property type="project" value="UniProtKB-KW"/>
</dbReference>
<dbReference type="SMART" id="SM00388">
    <property type="entry name" value="HisKA"/>
    <property type="match status" value="1"/>
</dbReference>
<evidence type="ECO:0000256" key="8">
    <source>
        <dbReference type="ARBA" id="ARBA00023012"/>
    </source>
</evidence>
<dbReference type="InterPro" id="IPR036097">
    <property type="entry name" value="HisK_dim/P_sf"/>
</dbReference>
<name>A0A328FLX6_9BACT</name>
<sequence length="492" mass="55012">MSLRQRVYLANAVLLGITVMGTIAMIWYTYKTENLFTGIVVRHIPMYQTAESLENSLLNQKGYLSYYLLDKNPEWLRQLADFKLDFESQLSSAKPLVTEEWEKETLSRIESVYTTYIAAKDRVLTLYEKGDPGAGATLHREVRANFFKIYELCEKFKTAHKNAIDLSVEDSRSDARNLRYIGLLAIVTVVLLSLLINYIFTRHILEPIRKLAAEADHLGEGRVSGNEMAALKNSVHGLIENAEQTHAELMRSRESLMQSEKMAIVGQLAAGTAHSIRNPLTSIKMRLFSLGRSAKLSQDQQENISVISTEIGQINKILENFLEFSRPPKLTMKKQSPSQVVDNTLRLLEQRLKSYGVTIHIVRSEPLDDVLLDAGQFKEALANIIINACEAMKKGGRITITETMDSINKNRDTAVIRIQDSGPGIPVSIQDEVFNPFFTTKDDGTGLGLSICFNIISEHSGCLVLDSQEGQGTCFTITLPAGEDVHGKNSDH</sequence>
<keyword evidence="9" id="KW-0812">Transmembrane</keyword>
<keyword evidence="7" id="KW-0067">ATP-binding</keyword>
<dbReference type="InterPro" id="IPR003594">
    <property type="entry name" value="HATPase_dom"/>
</dbReference>
<evidence type="ECO:0000313" key="13">
    <source>
        <dbReference type="Proteomes" id="UP000248798"/>
    </source>
</evidence>
<dbReference type="Gene3D" id="3.30.565.10">
    <property type="entry name" value="Histidine kinase-like ATPase, C-terminal domain"/>
    <property type="match status" value="1"/>
</dbReference>
<gene>
    <name evidence="12" type="ORF">DO021_00705</name>
    <name evidence="11" type="ORF">EYB58_08720</name>
</gene>
<proteinExistence type="predicted"/>
<evidence type="ECO:0000256" key="7">
    <source>
        <dbReference type="ARBA" id="ARBA00022840"/>
    </source>
</evidence>
<dbReference type="PRINTS" id="PR00344">
    <property type="entry name" value="BCTRLSENSOR"/>
</dbReference>
<dbReference type="AlphaFoldDB" id="A0A328FLX6"/>
<dbReference type="InterPro" id="IPR036890">
    <property type="entry name" value="HATPase_C_sf"/>
</dbReference>
<dbReference type="InterPro" id="IPR005467">
    <property type="entry name" value="His_kinase_dom"/>
</dbReference>
<dbReference type="Proteomes" id="UP000248798">
    <property type="component" value="Unassembled WGS sequence"/>
</dbReference>
<dbReference type="SMART" id="SM00387">
    <property type="entry name" value="HATPase_c"/>
    <property type="match status" value="1"/>
</dbReference>
<keyword evidence="6 12" id="KW-0418">Kinase</keyword>
<dbReference type="CDD" id="cd00082">
    <property type="entry name" value="HisKA"/>
    <property type="match status" value="1"/>
</dbReference>
<dbReference type="EC" id="2.7.13.3" evidence="2"/>
<evidence type="ECO:0000313" key="12">
    <source>
        <dbReference type="EMBL" id="RAM03975.1"/>
    </source>
</evidence>